<dbReference type="Proteomes" id="UP000538147">
    <property type="component" value="Unassembled WGS sequence"/>
</dbReference>
<proteinExistence type="predicted"/>
<dbReference type="EMBL" id="JACIIV010000036">
    <property type="protein sequence ID" value="MBB6229216.1"/>
    <property type="molecule type" value="Genomic_DNA"/>
</dbReference>
<protein>
    <submittedName>
        <fullName evidence="1">Uncharacterized protein</fullName>
    </submittedName>
</protein>
<dbReference type="Pfam" id="PF25948">
    <property type="entry name" value="DUF7986"/>
    <property type="match status" value="1"/>
</dbReference>
<comment type="caution">
    <text evidence="1">The sequence shown here is derived from an EMBL/GenBank/DDBJ whole genome shotgun (WGS) entry which is preliminary data.</text>
</comment>
<accession>A0A841LAQ6</accession>
<evidence type="ECO:0000313" key="2">
    <source>
        <dbReference type="Proteomes" id="UP000538147"/>
    </source>
</evidence>
<reference evidence="1 2" key="1">
    <citation type="submission" date="2020-08" db="EMBL/GenBank/DDBJ databases">
        <title>Genomic Encyclopedia of Type Strains, Phase IV (KMG-IV): sequencing the most valuable type-strain genomes for metagenomic binning, comparative biology and taxonomic classification.</title>
        <authorList>
            <person name="Goeker M."/>
        </authorList>
    </citation>
    <scope>NUCLEOTIDE SEQUENCE [LARGE SCALE GENOMIC DNA]</scope>
    <source>
        <strain evidence="1 2">DSM 102189</strain>
    </source>
</reference>
<keyword evidence="2" id="KW-1185">Reference proteome</keyword>
<dbReference type="InterPro" id="IPR058292">
    <property type="entry name" value="DUF7986"/>
</dbReference>
<name>A0A841LAQ6_9SPHN</name>
<organism evidence="1 2">
    <name type="scientific">Polymorphobacter multimanifer</name>
    <dbReference type="NCBI Taxonomy" id="1070431"/>
    <lineage>
        <taxon>Bacteria</taxon>
        <taxon>Pseudomonadati</taxon>
        <taxon>Pseudomonadota</taxon>
        <taxon>Alphaproteobacteria</taxon>
        <taxon>Sphingomonadales</taxon>
        <taxon>Sphingosinicellaceae</taxon>
        <taxon>Polymorphobacter</taxon>
    </lineage>
</organism>
<gene>
    <name evidence="1" type="ORF">FHS79_003417</name>
</gene>
<dbReference type="RefSeq" id="WP_184202743.1">
    <property type="nucleotide sequence ID" value="NZ_BMOX01000039.1"/>
</dbReference>
<dbReference type="AlphaFoldDB" id="A0A841LAQ6"/>
<evidence type="ECO:0000313" key="1">
    <source>
        <dbReference type="EMBL" id="MBB6229216.1"/>
    </source>
</evidence>
<sequence>MPEGVLPIRSNIADDYLKRRGWNDAGPAKLYIRALRSSVMSLYEVSEIEPGTGFLARDLIRGGEPVRISERSASQSLKTWDRIGARVVTVGSKHVLSGGVLSFNIEASDTLIVALSDAPGKRRSRAKPAFDDETLRALAPLISTVWLFDTIPRALGPAVPVLHNNDGEEVVFHRVRFPFTRGTTQALIGERLDAVSVLNRENAQFWNWLGSKSEGGGKVTGRGTSGVMMPDGTRLLGTIELKGRALTLAVTSAERAALGRALITDALDNLVGSPLTEIETVEQALAARRENPRERESAIAPEIATPLVHSMLDRQYRALLDEPVPMLGDVSPRAAARTNAGRDRLAAWLKHLENMSVRQTDPDDPMATYNFTWMWRELGVEGLRR</sequence>